<protein>
    <submittedName>
        <fullName evidence="2">Uncharacterized protein</fullName>
    </submittedName>
</protein>
<proteinExistence type="predicted"/>
<feature type="region of interest" description="Disordered" evidence="1">
    <location>
        <begin position="72"/>
        <end position="104"/>
    </location>
</feature>
<dbReference type="Proteomes" id="UP000437017">
    <property type="component" value="Unassembled WGS sequence"/>
</dbReference>
<gene>
    <name evidence="2" type="ORF">E2I00_004251</name>
</gene>
<name>A0A6A1QIV5_BALPH</name>
<comment type="caution">
    <text evidence="2">The sequence shown here is derived from an EMBL/GenBank/DDBJ whole genome shotgun (WGS) entry which is preliminary data.</text>
</comment>
<feature type="compositionally biased region" description="Basic and acidic residues" evidence="1">
    <location>
        <begin position="26"/>
        <end position="35"/>
    </location>
</feature>
<feature type="non-terminal residue" evidence="2">
    <location>
        <position position="1"/>
    </location>
</feature>
<dbReference type="AlphaFoldDB" id="A0A6A1QIV5"/>
<organism evidence="2 3">
    <name type="scientific">Balaenoptera physalus</name>
    <name type="common">Fin whale</name>
    <name type="synonym">Balaena physalus</name>
    <dbReference type="NCBI Taxonomy" id="9770"/>
    <lineage>
        <taxon>Eukaryota</taxon>
        <taxon>Metazoa</taxon>
        <taxon>Chordata</taxon>
        <taxon>Craniata</taxon>
        <taxon>Vertebrata</taxon>
        <taxon>Euteleostomi</taxon>
        <taxon>Mammalia</taxon>
        <taxon>Eutheria</taxon>
        <taxon>Laurasiatheria</taxon>
        <taxon>Artiodactyla</taxon>
        <taxon>Whippomorpha</taxon>
        <taxon>Cetacea</taxon>
        <taxon>Mysticeti</taxon>
        <taxon>Balaenopteridae</taxon>
        <taxon>Balaenoptera</taxon>
    </lineage>
</organism>
<dbReference type="OrthoDB" id="10441370at2759"/>
<feature type="region of interest" description="Disordered" evidence="1">
    <location>
        <begin position="1"/>
        <end position="35"/>
    </location>
</feature>
<evidence type="ECO:0000313" key="2">
    <source>
        <dbReference type="EMBL" id="KAB0407095.1"/>
    </source>
</evidence>
<reference evidence="2 3" key="1">
    <citation type="journal article" date="2019" name="PLoS ONE">
        <title>Genomic analyses reveal an absence of contemporary introgressive admixture between fin whales and blue whales, despite known hybrids.</title>
        <authorList>
            <person name="Westbury M.V."/>
            <person name="Petersen B."/>
            <person name="Lorenzen E.D."/>
        </authorList>
    </citation>
    <scope>NUCLEOTIDE SEQUENCE [LARGE SCALE GENOMIC DNA]</scope>
    <source>
        <strain evidence="2">FinWhale-01</strain>
    </source>
</reference>
<dbReference type="EMBL" id="SGJD01000083">
    <property type="protein sequence ID" value="KAB0407095.1"/>
    <property type="molecule type" value="Genomic_DNA"/>
</dbReference>
<keyword evidence="3" id="KW-1185">Reference proteome</keyword>
<sequence length="153" mass="16692">SVPGGDPTAPSSGRQQRCRSFGPQRVPKECGLGRDKGRARFSEEGMCNFTPEQGFLYFKQKKQKQIHSMPCPKLAWPKGERESEGEGFQVLPARDGASGTLSSRKIISRDGCPGSCPHGPAIRATIATAMLEYIFFHKEGRCGPSLSSPEQHV</sequence>
<evidence type="ECO:0000313" key="3">
    <source>
        <dbReference type="Proteomes" id="UP000437017"/>
    </source>
</evidence>
<evidence type="ECO:0000256" key="1">
    <source>
        <dbReference type="SAM" id="MobiDB-lite"/>
    </source>
</evidence>
<accession>A0A6A1QIV5</accession>